<accession>A0A5P3VSV4</accession>
<dbReference type="Proteomes" id="UP000325743">
    <property type="component" value="Plasmid unnamed1"/>
</dbReference>
<gene>
    <name evidence="1" type="ORF">D2917_30925</name>
</gene>
<keyword evidence="1" id="KW-0614">Plasmid</keyword>
<name>A0A5P3VSV4_9BURK</name>
<evidence type="ECO:0000313" key="2">
    <source>
        <dbReference type="Proteomes" id="UP000325743"/>
    </source>
</evidence>
<dbReference type="AlphaFoldDB" id="A0A5P3VSV4"/>
<proteinExistence type="predicted"/>
<dbReference type="EMBL" id="CP032520">
    <property type="protein sequence ID" value="QEZ49088.1"/>
    <property type="molecule type" value="Genomic_DNA"/>
</dbReference>
<geneLocation type="plasmid" evidence="1">
    <name>unnamed1</name>
</geneLocation>
<reference evidence="1 2" key="1">
    <citation type="submission" date="2018-09" db="EMBL/GenBank/DDBJ databases">
        <title>Complete genome sequence of Cupriavidus oxalaticus T2, a bacterium capable of phenol tolerance and degradation.</title>
        <authorList>
            <person name="Yan J."/>
        </authorList>
    </citation>
    <scope>NUCLEOTIDE SEQUENCE [LARGE SCALE GENOMIC DNA]</scope>
    <source>
        <strain evidence="1 2">T2</strain>
        <plasmid evidence="1 2">unnamed1</plasmid>
    </source>
</reference>
<sequence>MKPDSTRTGWIVRTGNDYLYPQGGDVGYTPNLADAGAFESEEEAIEAGRDHCDPGFVVIRDPR</sequence>
<evidence type="ECO:0000313" key="1">
    <source>
        <dbReference type="EMBL" id="QEZ49088.1"/>
    </source>
</evidence>
<organism evidence="1 2">
    <name type="scientific">Cupriavidus oxalaticus</name>
    <dbReference type="NCBI Taxonomy" id="96344"/>
    <lineage>
        <taxon>Bacteria</taxon>
        <taxon>Pseudomonadati</taxon>
        <taxon>Pseudomonadota</taxon>
        <taxon>Betaproteobacteria</taxon>
        <taxon>Burkholderiales</taxon>
        <taxon>Burkholderiaceae</taxon>
        <taxon>Cupriavidus</taxon>
    </lineage>
</organism>
<protein>
    <submittedName>
        <fullName evidence="1">Uncharacterized protein</fullName>
    </submittedName>
</protein>